<gene>
    <name evidence="2" type="ORF">Zm00014a_039887</name>
</gene>
<proteinExistence type="predicted"/>
<accession>A0A3L6FFS9</accession>
<evidence type="ECO:0000256" key="1">
    <source>
        <dbReference type="SAM" id="MobiDB-lite"/>
    </source>
</evidence>
<name>A0A3L6FFS9_MAIZE</name>
<evidence type="ECO:0000313" key="2">
    <source>
        <dbReference type="EMBL" id="PWZ31688.1"/>
    </source>
</evidence>
<feature type="region of interest" description="Disordered" evidence="1">
    <location>
        <begin position="131"/>
        <end position="157"/>
    </location>
</feature>
<comment type="caution">
    <text evidence="2">The sequence shown here is derived from an EMBL/GenBank/DDBJ whole genome shotgun (WGS) entry which is preliminary data.</text>
</comment>
<organism evidence="2">
    <name type="scientific">Zea mays</name>
    <name type="common">Maize</name>
    <dbReference type="NCBI Taxonomy" id="4577"/>
    <lineage>
        <taxon>Eukaryota</taxon>
        <taxon>Viridiplantae</taxon>
        <taxon>Streptophyta</taxon>
        <taxon>Embryophyta</taxon>
        <taxon>Tracheophyta</taxon>
        <taxon>Spermatophyta</taxon>
        <taxon>Magnoliopsida</taxon>
        <taxon>Liliopsida</taxon>
        <taxon>Poales</taxon>
        <taxon>Poaceae</taxon>
        <taxon>PACMAD clade</taxon>
        <taxon>Panicoideae</taxon>
        <taxon>Andropogonodae</taxon>
        <taxon>Andropogoneae</taxon>
        <taxon>Tripsacinae</taxon>
        <taxon>Zea</taxon>
    </lineage>
</organism>
<reference evidence="2" key="1">
    <citation type="journal article" date="2018" name="Nat. Genet.">
        <title>Extensive intraspecific gene order and gene structural variations between Mo17 and other maize genomes.</title>
        <authorList>
            <person name="Sun S."/>
            <person name="Zhou Y."/>
            <person name="Chen J."/>
            <person name="Shi J."/>
            <person name="Zhao H."/>
            <person name="Zhao H."/>
            <person name="Song W."/>
            <person name="Zhang M."/>
            <person name="Cui Y."/>
            <person name="Dong X."/>
            <person name="Liu H."/>
            <person name="Ma X."/>
            <person name="Jiao Y."/>
            <person name="Wang B."/>
            <person name="Wei X."/>
            <person name="Stein J.C."/>
            <person name="Glaubitz J.C."/>
            <person name="Lu F."/>
            <person name="Yu G."/>
            <person name="Liang C."/>
            <person name="Fengler K."/>
            <person name="Li B."/>
            <person name="Rafalski A."/>
            <person name="Schnable P.S."/>
            <person name="Ware D.H."/>
            <person name="Buckler E.S."/>
            <person name="Lai J."/>
        </authorList>
    </citation>
    <scope>NUCLEOTIDE SEQUENCE [LARGE SCALE GENOMIC DNA]</scope>
    <source>
        <tissue evidence="2">Seedling</tissue>
    </source>
</reference>
<feature type="region of interest" description="Disordered" evidence="1">
    <location>
        <begin position="1"/>
        <end position="118"/>
    </location>
</feature>
<protein>
    <submittedName>
        <fullName evidence="2">Uncharacterized protein</fullName>
    </submittedName>
</protein>
<sequence>MREVETEQREQPGSVAVRVRSKRAGHRAGTERSQRRNDGEQRASRVQEAGSLGKTEQRAHLHAQAGRRAPWQAQGSSAVSHGSRGKPGAGREMGLGAHDHQSAVQGGRAAHHHDRDNGAMYGVYRGTMASREMGTKHRRWRNGWGRGSAGRSGQVRL</sequence>
<feature type="compositionally biased region" description="Basic and acidic residues" evidence="1">
    <location>
        <begin position="1"/>
        <end position="10"/>
    </location>
</feature>
<dbReference type="EMBL" id="NCVQ01000004">
    <property type="protein sequence ID" value="PWZ31688.1"/>
    <property type="molecule type" value="Genomic_DNA"/>
</dbReference>
<dbReference type="AlphaFoldDB" id="A0A3L6FFS9"/>
<dbReference type="Proteomes" id="UP000251960">
    <property type="component" value="Chromosome 3"/>
</dbReference>
<feature type="compositionally biased region" description="Basic and acidic residues" evidence="1">
    <location>
        <begin position="28"/>
        <end position="45"/>
    </location>
</feature>